<organism evidence="2 3">
    <name type="scientific">Ambrosia artemisiifolia</name>
    <name type="common">Common ragweed</name>
    <dbReference type="NCBI Taxonomy" id="4212"/>
    <lineage>
        <taxon>Eukaryota</taxon>
        <taxon>Viridiplantae</taxon>
        <taxon>Streptophyta</taxon>
        <taxon>Embryophyta</taxon>
        <taxon>Tracheophyta</taxon>
        <taxon>Spermatophyta</taxon>
        <taxon>Magnoliopsida</taxon>
        <taxon>eudicotyledons</taxon>
        <taxon>Gunneridae</taxon>
        <taxon>Pentapetalae</taxon>
        <taxon>asterids</taxon>
        <taxon>campanulids</taxon>
        <taxon>Asterales</taxon>
        <taxon>Asteraceae</taxon>
        <taxon>Asteroideae</taxon>
        <taxon>Heliantheae alliance</taxon>
        <taxon>Heliantheae</taxon>
        <taxon>Ambrosia</taxon>
    </lineage>
</organism>
<name>A0AAD5CII4_AMBAR</name>
<evidence type="ECO:0008006" key="4">
    <source>
        <dbReference type="Google" id="ProtNLM"/>
    </source>
</evidence>
<accession>A0AAD5CII4</accession>
<feature type="non-terminal residue" evidence="2">
    <location>
        <position position="194"/>
    </location>
</feature>
<keyword evidence="3" id="KW-1185">Reference proteome</keyword>
<dbReference type="AlphaFoldDB" id="A0AAD5CII4"/>
<dbReference type="Gene3D" id="1.10.510.10">
    <property type="entry name" value="Transferase(Phosphotransferase) domain 1"/>
    <property type="match status" value="1"/>
</dbReference>
<sequence length="194" mass="21693">CRSLRFEDKPDYSYLKRLFRDLFIREGYQFDYIFDWTVLKYPQIKGRHISGNAGLNTVTGAEKHGRISGEDSRALEAPPRRNLGTGGRYEQHTRNRTADDLPLSKDVQADPDKVRSSRNVSTSRYVGLSGTRPSSSGEATEGPSSRVVSIIGPRTSTAQRTPLGSENKSSGLGRATRAGREDPLRSFEFLQIRK</sequence>
<feature type="compositionally biased region" description="Polar residues" evidence="1">
    <location>
        <begin position="131"/>
        <end position="147"/>
    </location>
</feature>
<evidence type="ECO:0000256" key="1">
    <source>
        <dbReference type="SAM" id="MobiDB-lite"/>
    </source>
</evidence>
<dbReference type="Proteomes" id="UP001206925">
    <property type="component" value="Unassembled WGS sequence"/>
</dbReference>
<evidence type="ECO:0000313" key="3">
    <source>
        <dbReference type="Proteomes" id="UP001206925"/>
    </source>
</evidence>
<feature type="compositionally biased region" description="Basic and acidic residues" evidence="1">
    <location>
        <begin position="89"/>
        <end position="115"/>
    </location>
</feature>
<feature type="region of interest" description="Disordered" evidence="1">
    <location>
        <begin position="50"/>
        <end position="194"/>
    </location>
</feature>
<feature type="compositionally biased region" description="Polar residues" evidence="1">
    <location>
        <begin position="154"/>
        <end position="170"/>
    </location>
</feature>
<gene>
    <name evidence="2" type="ORF">M8C21_029851</name>
</gene>
<protein>
    <recommendedName>
        <fullName evidence="4">Casein kinase I</fullName>
    </recommendedName>
</protein>
<evidence type="ECO:0000313" key="2">
    <source>
        <dbReference type="EMBL" id="KAI7742683.1"/>
    </source>
</evidence>
<proteinExistence type="predicted"/>
<feature type="compositionally biased region" description="Basic and acidic residues" evidence="1">
    <location>
        <begin position="61"/>
        <end position="74"/>
    </location>
</feature>
<comment type="caution">
    <text evidence="2">The sequence shown here is derived from an EMBL/GenBank/DDBJ whole genome shotgun (WGS) entry which is preliminary data.</text>
</comment>
<dbReference type="EMBL" id="JAMZMK010007933">
    <property type="protein sequence ID" value="KAI7742683.1"/>
    <property type="molecule type" value="Genomic_DNA"/>
</dbReference>
<reference evidence="2" key="1">
    <citation type="submission" date="2022-06" db="EMBL/GenBank/DDBJ databases">
        <title>Uncovering the hologenomic basis of an extraordinary plant invasion.</title>
        <authorList>
            <person name="Bieker V.C."/>
            <person name="Martin M.D."/>
            <person name="Gilbert T."/>
            <person name="Hodgins K."/>
            <person name="Battlay P."/>
            <person name="Petersen B."/>
            <person name="Wilson J."/>
        </authorList>
    </citation>
    <scope>NUCLEOTIDE SEQUENCE</scope>
    <source>
        <strain evidence="2">AA19_3_7</strain>
        <tissue evidence="2">Leaf</tissue>
    </source>
</reference>